<dbReference type="EMBL" id="BART01017300">
    <property type="protein sequence ID" value="GAG76305.1"/>
    <property type="molecule type" value="Genomic_DNA"/>
</dbReference>
<protein>
    <submittedName>
        <fullName evidence="1">Uncharacterized protein</fullName>
    </submittedName>
</protein>
<organism evidence="1">
    <name type="scientific">marine sediment metagenome</name>
    <dbReference type="NCBI Taxonomy" id="412755"/>
    <lineage>
        <taxon>unclassified sequences</taxon>
        <taxon>metagenomes</taxon>
        <taxon>ecological metagenomes</taxon>
    </lineage>
</organism>
<name>X1A2K0_9ZZZZ</name>
<sequence>MINKKMHALIFFSFFLLPLAFGSYVSAQPDEPINERSTFNPLVKQDASNDVNYNKVHDHLENIVSNGFVGDYYTTVVTFDRPLNDAIRNSIESLDGIIVSSWSIIYGAAVRIRGTEIGALARIPGVNFVTENYISRIKL</sequence>
<feature type="non-terminal residue" evidence="1">
    <location>
        <position position="139"/>
    </location>
</feature>
<accession>X1A2K0</accession>
<gene>
    <name evidence="1" type="ORF">S01H4_32978</name>
</gene>
<evidence type="ECO:0000313" key="1">
    <source>
        <dbReference type="EMBL" id="GAG76305.1"/>
    </source>
</evidence>
<dbReference type="AlphaFoldDB" id="X1A2K0"/>
<comment type="caution">
    <text evidence="1">The sequence shown here is derived from an EMBL/GenBank/DDBJ whole genome shotgun (WGS) entry which is preliminary data.</text>
</comment>
<proteinExistence type="predicted"/>
<reference evidence="1" key="1">
    <citation type="journal article" date="2014" name="Front. Microbiol.">
        <title>High frequency of phylogenetically diverse reductive dehalogenase-homologous genes in deep subseafloor sedimentary metagenomes.</title>
        <authorList>
            <person name="Kawai M."/>
            <person name="Futagami T."/>
            <person name="Toyoda A."/>
            <person name="Takaki Y."/>
            <person name="Nishi S."/>
            <person name="Hori S."/>
            <person name="Arai W."/>
            <person name="Tsubouchi T."/>
            <person name="Morono Y."/>
            <person name="Uchiyama I."/>
            <person name="Ito T."/>
            <person name="Fujiyama A."/>
            <person name="Inagaki F."/>
            <person name="Takami H."/>
        </authorList>
    </citation>
    <scope>NUCLEOTIDE SEQUENCE</scope>
    <source>
        <strain evidence="1">Expedition CK06-06</strain>
    </source>
</reference>